<dbReference type="Proteomes" id="UP001158067">
    <property type="component" value="Unassembled WGS sequence"/>
</dbReference>
<feature type="domain" description="VWFA" evidence="6">
    <location>
        <begin position="95"/>
        <end position="313"/>
    </location>
</feature>
<proteinExistence type="predicted"/>
<accession>A0ABY1PVC9</accession>
<dbReference type="Pfam" id="PF07584">
    <property type="entry name" value="BatA"/>
    <property type="match status" value="1"/>
</dbReference>
<organism evidence="7 8">
    <name type="scientific">Neorhodopirellula lusitana</name>
    <dbReference type="NCBI Taxonomy" id="445327"/>
    <lineage>
        <taxon>Bacteria</taxon>
        <taxon>Pseudomonadati</taxon>
        <taxon>Planctomycetota</taxon>
        <taxon>Planctomycetia</taxon>
        <taxon>Pirellulales</taxon>
        <taxon>Pirellulaceae</taxon>
        <taxon>Neorhodopirellula</taxon>
    </lineage>
</organism>
<dbReference type="SUPFAM" id="SSF53300">
    <property type="entry name" value="vWA-like"/>
    <property type="match status" value="1"/>
</dbReference>
<sequence length="366" mass="40537">MEAVSGKMPEFHSPHFLWLLLVIPILAWRRWSRAGDQSIAFSSLDFGGPLPRTLRQRLMWLPDVLMLLTLVALIIALARPRDGRERTVSQSEGIAIELVVDRSSSMQAMDFKIDGQRVDRLAAIKNVVGKFVLGDDFSTDTKLAGRFNDLVGLATFAGYADAITPPTLDHAFLIGNLNEVRIAERQDEDGTAIGDAIALATEKLNALDARQDKKIKSKIVILLTDGESNAGTLEPLEAAELAAKLGIKIYTIGVGTRGEAPVPVIDPFTGRQVFRSMQVNIDEETLQKISAVTDAKSFRATDTDSLEAIYQSIDELEKTEVESQQYVDYRELAVQKHAGFPPWLRIVLMLLTTRVLIQKLWLRALA</sequence>
<keyword evidence="1" id="KW-1003">Cell membrane</keyword>
<dbReference type="InterPro" id="IPR050768">
    <property type="entry name" value="UPF0353/GerABKA_families"/>
</dbReference>
<name>A0ABY1PVC9_9BACT</name>
<dbReference type="InterPro" id="IPR036465">
    <property type="entry name" value="vWFA_dom_sf"/>
</dbReference>
<evidence type="ECO:0000313" key="7">
    <source>
        <dbReference type="EMBL" id="SMP50151.1"/>
    </source>
</evidence>
<dbReference type="PANTHER" id="PTHR22550">
    <property type="entry name" value="SPORE GERMINATION PROTEIN"/>
    <property type="match status" value="1"/>
</dbReference>
<dbReference type="SMART" id="SM00327">
    <property type="entry name" value="VWA"/>
    <property type="match status" value="1"/>
</dbReference>
<evidence type="ECO:0000313" key="8">
    <source>
        <dbReference type="Proteomes" id="UP001158067"/>
    </source>
</evidence>
<evidence type="ECO:0000256" key="1">
    <source>
        <dbReference type="ARBA" id="ARBA00022475"/>
    </source>
</evidence>
<evidence type="ECO:0000256" key="4">
    <source>
        <dbReference type="ARBA" id="ARBA00023136"/>
    </source>
</evidence>
<feature type="transmembrane region" description="Helical" evidence="5">
    <location>
        <begin position="58"/>
        <end position="78"/>
    </location>
</feature>
<dbReference type="PANTHER" id="PTHR22550:SF5">
    <property type="entry name" value="LEUCINE ZIPPER PROTEIN 4"/>
    <property type="match status" value="1"/>
</dbReference>
<gene>
    <name evidence="7" type="ORF">SAMN06265222_10347</name>
</gene>
<dbReference type="InterPro" id="IPR002035">
    <property type="entry name" value="VWF_A"/>
</dbReference>
<evidence type="ECO:0000259" key="6">
    <source>
        <dbReference type="PROSITE" id="PS50234"/>
    </source>
</evidence>
<evidence type="ECO:0000256" key="3">
    <source>
        <dbReference type="ARBA" id="ARBA00022989"/>
    </source>
</evidence>
<dbReference type="Pfam" id="PF00092">
    <property type="entry name" value="VWA"/>
    <property type="match status" value="1"/>
</dbReference>
<keyword evidence="8" id="KW-1185">Reference proteome</keyword>
<keyword evidence="2 5" id="KW-0812">Transmembrane</keyword>
<keyword evidence="4 5" id="KW-0472">Membrane</keyword>
<keyword evidence="3 5" id="KW-1133">Transmembrane helix</keyword>
<dbReference type="PROSITE" id="PS50234">
    <property type="entry name" value="VWFA"/>
    <property type="match status" value="1"/>
</dbReference>
<comment type="caution">
    <text evidence="7">The sequence shown here is derived from an EMBL/GenBank/DDBJ whole genome shotgun (WGS) entry which is preliminary data.</text>
</comment>
<dbReference type="Gene3D" id="3.40.50.410">
    <property type="entry name" value="von Willebrand factor, type A domain"/>
    <property type="match status" value="1"/>
</dbReference>
<dbReference type="InterPro" id="IPR024163">
    <property type="entry name" value="Aerotolerance_reg_N"/>
</dbReference>
<dbReference type="EMBL" id="FXUG01000003">
    <property type="protein sequence ID" value="SMP50151.1"/>
    <property type="molecule type" value="Genomic_DNA"/>
</dbReference>
<evidence type="ECO:0000256" key="5">
    <source>
        <dbReference type="SAM" id="Phobius"/>
    </source>
</evidence>
<evidence type="ECO:0000256" key="2">
    <source>
        <dbReference type="ARBA" id="ARBA00022692"/>
    </source>
</evidence>
<reference evidence="7 8" key="1">
    <citation type="submission" date="2017-05" db="EMBL/GenBank/DDBJ databases">
        <authorList>
            <person name="Varghese N."/>
            <person name="Submissions S."/>
        </authorList>
    </citation>
    <scope>NUCLEOTIDE SEQUENCE [LARGE SCALE GENOMIC DNA]</scope>
    <source>
        <strain evidence="7 8">DSM 25457</strain>
    </source>
</reference>
<protein>
    <submittedName>
        <fullName evidence="7">Ca-activated chloride channel family protein</fullName>
    </submittedName>
</protein>